<name>A0A4R2C9P9_SHIGR</name>
<accession>A0A4R2C9P9</accession>
<proteinExistence type="predicted"/>
<dbReference type="InterPro" id="IPR010840">
    <property type="entry name" value="YqiJ_OB"/>
</dbReference>
<keyword evidence="5" id="KW-1185">Reference proteome</keyword>
<evidence type="ECO:0000259" key="3">
    <source>
        <dbReference type="Pfam" id="PF21001"/>
    </source>
</evidence>
<keyword evidence="1" id="KW-0812">Transmembrane</keyword>
<organism evidence="4 5">
    <name type="scientific">Shinella granuli</name>
    <dbReference type="NCBI Taxonomy" id="323621"/>
    <lineage>
        <taxon>Bacteria</taxon>
        <taxon>Pseudomonadati</taxon>
        <taxon>Pseudomonadota</taxon>
        <taxon>Alphaproteobacteria</taxon>
        <taxon>Hyphomicrobiales</taxon>
        <taxon>Rhizobiaceae</taxon>
        <taxon>Shinella</taxon>
    </lineage>
</organism>
<gene>
    <name evidence="4" type="ORF">EV665_1226</name>
</gene>
<dbReference type="InterPro" id="IPR048376">
    <property type="entry name" value="YqiJ_N"/>
</dbReference>
<reference evidence="4 5" key="1">
    <citation type="submission" date="2019-03" db="EMBL/GenBank/DDBJ databases">
        <title>Genomic Encyclopedia of Type Strains, Phase IV (KMG-IV): sequencing the most valuable type-strain genomes for metagenomic binning, comparative biology and taxonomic classification.</title>
        <authorList>
            <person name="Goeker M."/>
        </authorList>
    </citation>
    <scope>NUCLEOTIDE SEQUENCE [LARGE SCALE GENOMIC DNA]</scope>
    <source>
        <strain evidence="4 5">DSM 18401</strain>
    </source>
</reference>
<evidence type="ECO:0000313" key="4">
    <source>
        <dbReference type="EMBL" id="TCN37378.1"/>
    </source>
</evidence>
<feature type="domain" description="Inner membrane protein YqiJ N-terminal" evidence="3">
    <location>
        <begin position="10"/>
        <end position="118"/>
    </location>
</feature>
<dbReference type="Proteomes" id="UP000295351">
    <property type="component" value="Unassembled WGS sequence"/>
</dbReference>
<dbReference type="AlphaFoldDB" id="A0A4R2C9P9"/>
<keyword evidence="1" id="KW-1133">Transmembrane helix</keyword>
<dbReference type="Gene3D" id="2.40.50.140">
    <property type="entry name" value="Nucleic acid-binding proteins"/>
    <property type="match status" value="1"/>
</dbReference>
<dbReference type="RefSeq" id="WP_133036131.1">
    <property type="nucleotide sequence ID" value="NZ_BAABEI010000009.1"/>
</dbReference>
<evidence type="ECO:0000256" key="1">
    <source>
        <dbReference type="SAM" id="Phobius"/>
    </source>
</evidence>
<evidence type="ECO:0000313" key="5">
    <source>
        <dbReference type="Proteomes" id="UP000295351"/>
    </source>
</evidence>
<sequence>MESIVHPGTAPFWIALLTVAGLGIVELVSVLLGASASGLIDDGLDFNGPGDAESGLLGGWMSWLNAGGVPILVLAVILLSAFSAAGFALQAVITQFREPLPLYAAVTGALAVAIPVTRWSSRGLARIIPRDETSVQEQADFIGLVGTVTLGPLDQGHPGTVRIKDRYDNIHTLRARAVPGHVIETGASVLIVDGKDGLFQAIPAPAVLEDGHYPNNGG</sequence>
<evidence type="ECO:0000259" key="2">
    <source>
        <dbReference type="Pfam" id="PF07290"/>
    </source>
</evidence>
<feature type="transmembrane region" description="Helical" evidence="1">
    <location>
        <begin position="12"/>
        <end position="40"/>
    </location>
</feature>
<dbReference type="Pfam" id="PF07290">
    <property type="entry name" value="YqiJ_OB"/>
    <property type="match status" value="1"/>
</dbReference>
<keyword evidence="1" id="KW-0472">Membrane</keyword>
<dbReference type="EMBL" id="SLVX01000022">
    <property type="protein sequence ID" value="TCN37378.1"/>
    <property type="molecule type" value="Genomic_DNA"/>
</dbReference>
<feature type="transmembrane region" description="Helical" evidence="1">
    <location>
        <begin position="60"/>
        <end position="88"/>
    </location>
</feature>
<feature type="transmembrane region" description="Helical" evidence="1">
    <location>
        <begin position="100"/>
        <end position="120"/>
    </location>
</feature>
<dbReference type="Pfam" id="PF21001">
    <property type="entry name" value="YqiJ_N"/>
    <property type="match status" value="1"/>
</dbReference>
<protein>
    <submittedName>
        <fullName evidence="4">Uncharacterized protein DUF1449</fullName>
    </submittedName>
</protein>
<comment type="caution">
    <text evidence="4">The sequence shown here is derived from an EMBL/GenBank/DDBJ whole genome shotgun (WGS) entry which is preliminary data.</text>
</comment>
<dbReference type="InterPro" id="IPR012340">
    <property type="entry name" value="NA-bd_OB-fold"/>
</dbReference>
<feature type="domain" description="Inner membrane protein YqiJ OB-fold" evidence="2">
    <location>
        <begin position="141"/>
        <end position="202"/>
    </location>
</feature>